<feature type="region of interest" description="Disordered" evidence="10">
    <location>
        <begin position="613"/>
        <end position="634"/>
    </location>
</feature>
<dbReference type="Proteomes" id="UP000747542">
    <property type="component" value="Unassembled WGS sequence"/>
</dbReference>
<dbReference type="AlphaFoldDB" id="A0A8J5TMQ9"/>
<evidence type="ECO:0000256" key="8">
    <source>
        <dbReference type="ARBA" id="ARBA00023163"/>
    </source>
</evidence>
<evidence type="ECO:0000313" key="12">
    <source>
        <dbReference type="Proteomes" id="UP000747542"/>
    </source>
</evidence>
<evidence type="ECO:0000256" key="1">
    <source>
        <dbReference type="ARBA" id="ARBA00004123"/>
    </source>
</evidence>
<proteinExistence type="inferred from homology"/>
<comment type="subcellular location">
    <subcellularLocation>
        <location evidence="1">Nucleus</location>
    </subcellularLocation>
</comment>
<dbReference type="EMBL" id="JAHLQT010006040">
    <property type="protein sequence ID" value="KAG7175458.1"/>
    <property type="molecule type" value="Genomic_DNA"/>
</dbReference>
<accession>A0A8J5TMQ9</accession>
<feature type="region of interest" description="Disordered" evidence="10">
    <location>
        <begin position="716"/>
        <end position="736"/>
    </location>
</feature>
<reference evidence="11" key="1">
    <citation type="journal article" date="2021" name="Sci. Adv.">
        <title>The American lobster genome reveals insights on longevity, neural, and immune adaptations.</title>
        <authorList>
            <person name="Polinski J.M."/>
            <person name="Zimin A.V."/>
            <person name="Clark K.F."/>
            <person name="Kohn A.B."/>
            <person name="Sadowski N."/>
            <person name="Timp W."/>
            <person name="Ptitsyn A."/>
            <person name="Khanna P."/>
            <person name="Romanova D.Y."/>
            <person name="Williams P."/>
            <person name="Greenwood S.J."/>
            <person name="Moroz L.L."/>
            <person name="Walt D.R."/>
            <person name="Bodnar A.G."/>
        </authorList>
    </citation>
    <scope>NUCLEOTIDE SEQUENCE</scope>
    <source>
        <strain evidence="11">GMGI-L3</strain>
    </source>
</reference>
<dbReference type="GO" id="GO:0000981">
    <property type="term" value="F:DNA-binding transcription factor activity, RNA polymerase II-specific"/>
    <property type="evidence" value="ECO:0007669"/>
    <property type="project" value="TreeGrafter"/>
</dbReference>
<dbReference type="Gene3D" id="4.10.320.30">
    <property type="match status" value="4"/>
</dbReference>
<keyword evidence="6" id="KW-0862">Zinc</keyword>
<protein>
    <submittedName>
        <fullName evidence="11">Myelin transcription factor 1-like</fullName>
    </submittedName>
</protein>
<keyword evidence="7" id="KW-0805">Transcription regulation</keyword>
<keyword evidence="12" id="KW-1185">Reference proteome</keyword>
<evidence type="ECO:0000256" key="10">
    <source>
        <dbReference type="SAM" id="MobiDB-lite"/>
    </source>
</evidence>
<evidence type="ECO:0000256" key="2">
    <source>
        <dbReference type="ARBA" id="ARBA00010194"/>
    </source>
</evidence>
<dbReference type="InterPro" id="IPR002515">
    <property type="entry name" value="Znf_C2H2C"/>
</dbReference>
<dbReference type="GO" id="GO:0007399">
    <property type="term" value="P:nervous system development"/>
    <property type="evidence" value="ECO:0007669"/>
    <property type="project" value="UniProtKB-KW"/>
</dbReference>
<feature type="region of interest" description="Disordered" evidence="10">
    <location>
        <begin position="949"/>
        <end position="980"/>
    </location>
</feature>
<name>A0A8J5TMQ9_HOMAM</name>
<feature type="region of interest" description="Disordered" evidence="10">
    <location>
        <begin position="651"/>
        <end position="672"/>
    </location>
</feature>
<dbReference type="PROSITE" id="PS51802">
    <property type="entry name" value="ZF_CCHHC"/>
    <property type="match status" value="4"/>
</dbReference>
<evidence type="ECO:0000256" key="4">
    <source>
        <dbReference type="ARBA" id="ARBA00022737"/>
    </source>
</evidence>
<dbReference type="SUPFAM" id="SSF103637">
    <property type="entry name" value="CCHHC domain"/>
    <property type="match status" value="4"/>
</dbReference>
<comment type="similarity">
    <text evidence="2">Belongs to the MYT1 family.</text>
</comment>
<feature type="compositionally biased region" description="Polar residues" evidence="10">
    <location>
        <begin position="615"/>
        <end position="630"/>
    </location>
</feature>
<evidence type="ECO:0000256" key="5">
    <source>
        <dbReference type="ARBA" id="ARBA00022771"/>
    </source>
</evidence>
<dbReference type="Pfam" id="PF01530">
    <property type="entry name" value="zf-C2HC"/>
    <property type="match status" value="4"/>
</dbReference>
<feature type="region of interest" description="Disordered" evidence="10">
    <location>
        <begin position="231"/>
        <end position="257"/>
    </location>
</feature>
<sequence length="1020" mass="106830">MAESSKCPTPGCNGTGHATGLYSHHRSLSGCPKKDKVTPEILAAHETIVKCPTPGCSGRGHVNQSRHCHRSLSGCPVAAASKQAARHARQRMALLQQPHIPLQQTAPTSDHLLRPVCLVKQLDFSQPSLPLLSGAASASVASTTSSISSATVSSTPVFPGTSASLPTSLDLTAGPSSKSLSLIPSTFASTSSDLTLPVVAKTETYVTSSTLCKPSVTTSVSIPSPQGFASLCSPASEEDTSLTGVSPPPSAASPSSILKSAGICSTSFAGTSSATSSNSVEARSCDRDRLMETSTLPPPAARDPPGLRPQDPPKACMEEVAGGGRLALTPTNNNNTTTTNNNNNNNNNTNTSNSGTTTTTSPNNSSNSNNNSRTHSHSPHKALSSLNSSVSVKATESSGLGCFGYKGEDEAGLIRPAAITEVRASEARFDLPHSYTTLDLDRQSAIPVSQPHMPPTPTTFDTTVAGGGSLPGGSIAPMTPGPLVSGNGSLLSHGPFDALKPPVSSEYPITTTHNSFFMNKACGAEVKLNDTPTPCSVACMPPVPPNSMYQSPGYRYDSSAINLSVKTSALGPNPMSPANVMDLSGPMGTGGPMVTSPHYPGPGVSPCYSGPQLVSPGSSHDSQHTNQTLDLSLARPPGSLRYYTYTYLDTGPTSPEYSPPSRLGSGYPGGGAPFQQPPGIDEQTEPVDFSSPAEPVNFSLARPLEYGVTPDYSRAPTAPACPPHDNTYATTPDRTHDFRNMNGYNTMTTRPYDVTTAYNAGYMGYQGYQGGYMGAGSYGATMGGDYMTTSACTTPYQLSPSRSQPPPTPMPDRGQMSRSLGVARVRGQGHWGLQGSEFCLGIRGIDYGFLPSNSVRPYSRSSGSRRDGKELIQCPTPGCDGMGHVTGNYATHRSLGQKNLHLAKSILAPPSSLSGCPRADRSSIQHQTQELKCPTPGCDGSGHVTGNYSSHRSLSGCPRANKPKHKPKDTQDSEPLRPRRRALDLRLNGALTLYPCARYTSASEPYLCVARSLGFDPLML</sequence>
<dbReference type="InterPro" id="IPR036060">
    <property type="entry name" value="Znf_C2H2C_sf"/>
</dbReference>
<comment type="caution">
    <text evidence="11">The sequence shown here is derived from an EMBL/GenBank/DDBJ whole genome shotgun (WGS) entry which is preliminary data.</text>
</comment>
<evidence type="ECO:0000256" key="9">
    <source>
        <dbReference type="ARBA" id="ARBA00023242"/>
    </source>
</evidence>
<keyword evidence="9" id="KW-0539">Nucleus</keyword>
<keyword evidence="5" id="KW-0863">Zinc-finger</keyword>
<keyword evidence="4" id="KW-0677">Repeat</keyword>
<feature type="region of interest" description="Disordered" evidence="10">
    <location>
        <begin position="794"/>
        <end position="816"/>
    </location>
</feature>
<dbReference type="PANTHER" id="PTHR10816:SF15">
    <property type="entry name" value="MYELIN TRANSCRIPTION FACTOR 1-LIKE PROTEIN"/>
    <property type="match status" value="1"/>
</dbReference>
<keyword evidence="8" id="KW-0804">Transcription</keyword>
<evidence type="ECO:0000313" key="11">
    <source>
        <dbReference type="EMBL" id="KAG7175458.1"/>
    </source>
</evidence>
<dbReference type="GO" id="GO:0000978">
    <property type="term" value="F:RNA polymerase II cis-regulatory region sequence-specific DNA binding"/>
    <property type="evidence" value="ECO:0007669"/>
    <property type="project" value="TreeGrafter"/>
</dbReference>
<keyword evidence="3" id="KW-0479">Metal-binding</keyword>
<feature type="compositionally biased region" description="Pro residues" evidence="10">
    <location>
        <begin position="296"/>
        <end position="312"/>
    </location>
</feature>
<feature type="region of interest" description="Disordered" evidence="10">
    <location>
        <begin position="292"/>
        <end position="390"/>
    </location>
</feature>
<dbReference type="GO" id="GO:0008270">
    <property type="term" value="F:zinc ion binding"/>
    <property type="evidence" value="ECO:0007669"/>
    <property type="project" value="UniProtKB-KW"/>
</dbReference>
<gene>
    <name evidence="11" type="primary">myt1-L</name>
    <name evidence="11" type="ORF">Hamer_G023868</name>
</gene>
<feature type="compositionally biased region" description="Low complexity" evidence="10">
    <location>
        <begin position="329"/>
        <end position="372"/>
    </location>
</feature>
<dbReference type="PANTHER" id="PTHR10816">
    <property type="entry name" value="MYELIN TRANSCRIPTION FACTOR 1-RELATED"/>
    <property type="match status" value="1"/>
</dbReference>
<dbReference type="GO" id="GO:0005634">
    <property type="term" value="C:nucleus"/>
    <property type="evidence" value="ECO:0007669"/>
    <property type="project" value="UniProtKB-SubCell"/>
</dbReference>
<dbReference type="FunFam" id="4.10.320.30:FF:000001">
    <property type="entry name" value="Myelin transcription factor 1-like, a"/>
    <property type="match status" value="2"/>
</dbReference>
<evidence type="ECO:0000256" key="7">
    <source>
        <dbReference type="ARBA" id="ARBA00023015"/>
    </source>
</evidence>
<organism evidence="11 12">
    <name type="scientific">Homarus americanus</name>
    <name type="common">American lobster</name>
    <dbReference type="NCBI Taxonomy" id="6706"/>
    <lineage>
        <taxon>Eukaryota</taxon>
        <taxon>Metazoa</taxon>
        <taxon>Ecdysozoa</taxon>
        <taxon>Arthropoda</taxon>
        <taxon>Crustacea</taxon>
        <taxon>Multicrustacea</taxon>
        <taxon>Malacostraca</taxon>
        <taxon>Eumalacostraca</taxon>
        <taxon>Eucarida</taxon>
        <taxon>Decapoda</taxon>
        <taxon>Pleocyemata</taxon>
        <taxon>Astacidea</taxon>
        <taxon>Nephropoidea</taxon>
        <taxon>Nephropidae</taxon>
        <taxon>Homarus</taxon>
    </lineage>
</organism>
<evidence type="ECO:0000256" key="3">
    <source>
        <dbReference type="ARBA" id="ARBA00022723"/>
    </source>
</evidence>
<feature type="compositionally biased region" description="Basic and acidic residues" evidence="10">
    <location>
        <begin position="968"/>
        <end position="980"/>
    </location>
</feature>
<evidence type="ECO:0000256" key="6">
    <source>
        <dbReference type="ARBA" id="ARBA00022833"/>
    </source>
</evidence>